<dbReference type="SUPFAM" id="SSF51905">
    <property type="entry name" value="FAD/NAD(P)-binding domain"/>
    <property type="match status" value="1"/>
</dbReference>
<dbReference type="SUPFAM" id="SSF54373">
    <property type="entry name" value="FAD-linked reductases, C-terminal domain"/>
    <property type="match status" value="1"/>
</dbReference>
<reference evidence="3 4" key="1">
    <citation type="submission" date="2018-04" db="EMBL/GenBank/DDBJ databases">
        <title>Genomic Encyclopedia of Archaeal and Bacterial Type Strains, Phase II (KMG-II): from individual species to whole genera.</title>
        <authorList>
            <person name="Goeker M."/>
        </authorList>
    </citation>
    <scope>NUCLEOTIDE SEQUENCE [LARGE SCALE GENOMIC DNA]</scope>
    <source>
        <strain evidence="3 4">DSM 28823</strain>
    </source>
</reference>
<dbReference type="RefSeq" id="WP_107823266.1">
    <property type="nucleotide sequence ID" value="NZ_OY782574.1"/>
</dbReference>
<keyword evidence="1" id="KW-0560">Oxidoreductase</keyword>
<dbReference type="GO" id="GO:0016491">
    <property type="term" value="F:oxidoreductase activity"/>
    <property type="evidence" value="ECO:0007669"/>
    <property type="project" value="UniProtKB-KW"/>
</dbReference>
<keyword evidence="4" id="KW-1185">Reference proteome</keyword>
<evidence type="ECO:0000259" key="2">
    <source>
        <dbReference type="Pfam" id="PF01266"/>
    </source>
</evidence>
<dbReference type="Pfam" id="PF01266">
    <property type="entry name" value="DAO"/>
    <property type="match status" value="1"/>
</dbReference>
<proteinExistence type="predicted"/>
<feature type="domain" description="FAD dependent oxidoreductase" evidence="2">
    <location>
        <begin position="3"/>
        <end position="396"/>
    </location>
</feature>
<dbReference type="OrthoDB" id="9794226at2"/>
<sequence length="413" mass="44827">MSKIVIVGGGVVGLFTAWYLQKEGAEVIVIERGDFTDGCSFGNAGLIVPSHLVPMASPGMLKKGLKNFFRPASPVAARIAPDADLISWYLKFTRAATQKQVEKSIPVLKELSLFSKSLYVDLQKSAELDFPFWQNGLLMLYKSQQAGEELLEEAELARKWGLKVNDLTAAAVHQLEPHSLPDISGGVHYLSDDHLNPAALMQSLVSTLEKSGVALVRNCPVRQIRTIGSKAVAVETDAGEFRFDQLVITAGIWSSKILKQLKTSIAVQPGKGYSFKVETKSRIQHPALLTDANVAVTPLGGGITQFGGGMEIGYGGYKIQQARVSQIVKAVGEFYPSEQGMDVSEKQIWQGHRPCSFDGLPYIGKAPDYSNVFVGTGHSMMGVTLAPATGKLLSELISGRKLSMELEDFRLAR</sequence>
<dbReference type="Gene3D" id="3.30.9.10">
    <property type="entry name" value="D-Amino Acid Oxidase, subunit A, domain 2"/>
    <property type="match status" value="1"/>
</dbReference>
<dbReference type="Proteomes" id="UP000243525">
    <property type="component" value="Unassembled WGS sequence"/>
</dbReference>
<dbReference type="InterPro" id="IPR036188">
    <property type="entry name" value="FAD/NAD-bd_sf"/>
</dbReference>
<dbReference type="EMBL" id="QAAD01000017">
    <property type="protein sequence ID" value="PTN07429.1"/>
    <property type="molecule type" value="Genomic_DNA"/>
</dbReference>
<evidence type="ECO:0000256" key="1">
    <source>
        <dbReference type="ARBA" id="ARBA00023002"/>
    </source>
</evidence>
<comment type="caution">
    <text evidence="3">The sequence shown here is derived from an EMBL/GenBank/DDBJ whole genome shotgun (WGS) entry which is preliminary data.</text>
</comment>
<dbReference type="PANTHER" id="PTHR13847">
    <property type="entry name" value="SARCOSINE DEHYDROGENASE-RELATED"/>
    <property type="match status" value="1"/>
</dbReference>
<name>A0A2T5BYV3_9BACT</name>
<gene>
    <name evidence="3" type="ORF">C8N47_11724</name>
</gene>
<dbReference type="InterPro" id="IPR006076">
    <property type="entry name" value="FAD-dep_OxRdtase"/>
</dbReference>
<evidence type="ECO:0000313" key="3">
    <source>
        <dbReference type="EMBL" id="PTN07429.1"/>
    </source>
</evidence>
<evidence type="ECO:0000313" key="4">
    <source>
        <dbReference type="Proteomes" id="UP000243525"/>
    </source>
</evidence>
<accession>A0A2T5BYV3</accession>
<organism evidence="3 4">
    <name type="scientific">Mangrovibacterium marinum</name>
    <dbReference type="NCBI Taxonomy" id="1639118"/>
    <lineage>
        <taxon>Bacteria</taxon>
        <taxon>Pseudomonadati</taxon>
        <taxon>Bacteroidota</taxon>
        <taxon>Bacteroidia</taxon>
        <taxon>Marinilabiliales</taxon>
        <taxon>Prolixibacteraceae</taxon>
        <taxon>Mangrovibacterium</taxon>
    </lineage>
</organism>
<dbReference type="Gene3D" id="3.50.50.60">
    <property type="entry name" value="FAD/NAD(P)-binding domain"/>
    <property type="match status" value="2"/>
</dbReference>
<dbReference type="PANTHER" id="PTHR13847:SF289">
    <property type="entry name" value="GLYCINE OXIDASE"/>
    <property type="match status" value="1"/>
</dbReference>
<protein>
    <submittedName>
        <fullName evidence="3">D-amino-acid dehydrogenase</fullName>
    </submittedName>
</protein>
<dbReference type="AlphaFoldDB" id="A0A2T5BYV3"/>
<dbReference type="GO" id="GO:0005737">
    <property type="term" value="C:cytoplasm"/>
    <property type="evidence" value="ECO:0007669"/>
    <property type="project" value="TreeGrafter"/>
</dbReference>